<evidence type="ECO:0000313" key="4">
    <source>
        <dbReference type="Proteomes" id="UP000757232"/>
    </source>
</evidence>
<accession>A0A9Q5NAC8</accession>
<keyword evidence="2" id="KW-0732">Signal</keyword>
<evidence type="ECO:0000313" key="3">
    <source>
        <dbReference type="EMBL" id="OCB90003.1"/>
    </source>
</evidence>
<keyword evidence="1" id="KW-0812">Transmembrane</keyword>
<proteinExistence type="predicted"/>
<feature type="transmembrane region" description="Helical" evidence="1">
    <location>
        <begin position="177"/>
        <end position="197"/>
    </location>
</feature>
<evidence type="ECO:0000256" key="1">
    <source>
        <dbReference type="SAM" id="Phobius"/>
    </source>
</evidence>
<feature type="chain" id="PRO_5040301290" evidence="2">
    <location>
        <begin position="19"/>
        <end position="586"/>
    </location>
</feature>
<feature type="transmembrane region" description="Helical" evidence="1">
    <location>
        <begin position="136"/>
        <end position="157"/>
    </location>
</feature>
<comment type="caution">
    <text evidence="3">The sequence shown here is derived from an EMBL/GenBank/DDBJ whole genome shotgun (WGS) entry which is preliminary data.</text>
</comment>
<reference evidence="3" key="1">
    <citation type="submission" date="2016-06" db="EMBL/GenBank/DDBJ databases">
        <title>Draft Genome sequence of the fungus Inonotus baumii.</title>
        <authorList>
            <person name="Zhu H."/>
            <person name="Lin W."/>
        </authorList>
    </citation>
    <scope>NUCLEOTIDE SEQUENCE</scope>
    <source>
        <strain evidence="3">821</strain>
    </source>
</reference>
<name>A0A9Q5NAC8_SANBA</name>
<dbReference type="Proteomes" id="UP000757232">
    <property type="component" value="Unassembled WGS sequence"/>
</dbReference>
<dbReference type="AlphaFoldDB" id="A0A9Q5NAC8"/>
<dbReference type="EMBL" id="LNZH02000143">
    <property type="protein sequence ID" value="OCB90003.1"/>
    <property type="molecule type" value="Genomic_DNA"/>
</dbReference>
<keyword evidence="1" id="KW-0472">Membrane</keyword>
<feature type="signal peptide" evidence="2">
    <location>
        <begin position="1"/>
        <end position="18"/>
    </location>
</feature>
<keyword evidence="1" id="KW-1133">Transmembrane helix</keyword>
<evidence type="ECO:0000256" key="2">
    <source>
        <dbReference type="SAM" id="SignalP"/>
    </source>
</evidence>
<keyword evidence="4" id="KW-1185">Reference proteome</keyword>
<gene>
    <name evidence="3" type="ORF">A7U60_g2763</name>
</gene>
<protein>
    <submittedName>
        <fullName evidence="3">Uncharacterized protein</fullName>
    </submittedName>
</protein>
<sequence>MNFIFAVVTLALKYYMVAQLPGDASLAYFGFGHEFHQLERENSIDILCPFAPETFCSPAPIVPVPSVTKTVQYIVDSASVTLKLPLSLPAPAPSWSPSVQPPVDPEFGASHTLAPTSTYKYVPVEDVLEELSCISMIFIVALILSTIGVAIGCFMSGTSRSVAPQTETITKGAAEESHGSVLTLSVLSFILVAVCFGRASVPSSLFERILDVLCFFLLLSVSTLVLLKFPRVSSDIAHQQQRTSHISSESIFADMLSTSSTIESSIEETNTKDECEDSSIPRAGSVNPCVVAPFESVTSNEAGNSSRTVMSTPANGTVNNSIIDSKSIIDADICSTDEDTGSALAFLKFPHVSSDTAHQQRTSHIASEPTFADMLSTSIAIESDIEEANTKAECKDPPIPRAGFVNSCVVAPFESATSNKSGSSSRTVMSTPANGTVNNSIIDSNVSKFLEHKLALFKANSASVLPCTTLATELDPAHVPLPDDGNKLTAAVPTPFDQDDTHGTAIPKAYESATMVDCVPANTSASNGFVDPLTAPLPEAIETELEINALDVLLAEDQFDWETSNIGLEVIGTSTPCKCSRLQMLH</sequence>
<organism evidence="3 4">
    <name type="scientific">Sanghuangporus baumii</name>
    <name type="common">Phellinus baumii</name>
    <dbReference type="NCBI Taxonomy" id="108892"/>
    <lineage>
        <taxon>Eukaryota</taxon>
        <taxon>Fungi</taxon>
        <taxon>Dikarya</taxon>
        <taxon>Basidiomycota</taxon>
        <taxon>Agaricomycotina</taxon>
        <taxon>Agaricomycetes</taxon>
        <taxon>Hymenochaetales</taxon>
        <taxon>Hymenochaetaceae</taxon>
        <taxon>Sanghuangporus</taxon>
    </lineage>
</organism>